<feature type="transmembrane region" description="Helical" evidence="2">
    <location>
        <begin position="21"/>
        <end position="40"/>
    </location>
</feature>
<organism evidence="3 4">
    <name type="scientific">Eimeria acervulina</name>
    <name type="common">Coccidian parasite</name>
    <dbReference type="NCBI Taxonomy" id="5801"/>
    <lineage>
        <taxon>Eukaryota</taxon>
        <taxon>Sar</taxon>
        <taxon>Alveolata</taxon>
        <taxon>Apicomplexa</taxon>
        <taxon>Conoidasida</taxon>
        <taxon>Coccidia</taxon>
        <taxon>Eucoccidiorida</taxon>
        <taxon>Eimeriorina</taxon>
        <taxon>Eimeriidae</taxon>
        <taxon>Eimeria</taxon>
    </lineage>
</organism>
<keyword evidence="4" id="KW-1185">Reference proteome</keyword>
<dbReference type="RefSeq" id="XP_013248399.1">
    <property type="nucleotide sequence ID" value="XM_013392945.1"/>
</dbReference>
<accession>U6GPF0</accession>
<proteinExistence type="predicted"/>
<feature type="region of interest" description="Disordered" evidence="1">
    <location>
        <begin position="279"/>
        <end position="323"/>
    </location>
</feature>
<name>U6GPF0_EIMAC</name>
<evidence type="ECO:0000256" key="1">
    <source>
        <dbReference type="SAM" id="MobiDB-lite"/>
    </source>
</evidence>
<evidence type="ECO:0000256" key="2">
    <source>
        <dbReference type="SAM" id="Phobius"/>
    </source>
</evidence>
<dbReference type="AlphaFoldDB" id="U6GPF0"/>
<evidence type="ECO:0000313" key="4">
    <source>
        <dbReference type="Proteomes" id="UP000018050"/>
    </source>
</evidence>
<keyword evidence="2" id="KW-1133">Transmembrane helix</keyword>
<keyword evidence="2" id="KW-0472">Membrane</keyword>
<evidence type="ECO:0000313" key="3">
    <source>
        <dbReference type="EMBL" id="CDI82081.1"/>
    </source>
</evidence>
<dbReference type="EMBL" id="HG672018">
    <property type="protein sequence ID" value="CDI82081.1"/>
    <property type="molecule type" value="Genomic_DNA"/>
</dbReference>
<dbReference type="Proteomes" id="UP000018050">
    <property type="component" value="Unassembled WGS sequence"/>
</dbReference>
<evidence type="ECO:0008006" key="5">
    <source>
        <dbReference type="Google" id="ProtNLM"/>
    </source>
</evidence>
<dbReference type="OMA" id="FRICYEW"/>
<reference evidence="3" key="2">
    <citation type="submission" date="2013-10" db="EMBL/GenBank/DDBJ databases">
        <authorList>
            <person name="Aslett M."/>
        </authorList>
    </citation>
    <scope>NUCLEOTIDE SEQUENCE</scope>
    <source>
        <strain evidence="3">Houghton</strain>
    </source>
</reference>
<feature type="region of interest" description="Disordered" evidence="1">
    <location>
        <begin position="342"/>
        <end position="377"/>
    </location>
</feature>
<dbReference type="VEuPathDB" id="ToxoDB:EAH_00064650"/>
<gene>
    <name evidence="3" type="ORF">EAH_00064650</name>
</gene>
<sequence>MDKGVYPAMGTTSRHSCSTRRMCVGLISVLAVVAITLNYFSICYGWRGRATLSRRLATREPGEEKDPVLSAILDMCLDMEEEMGGCDQTVAAPSEGMWGPHPSSQLLPAYQQVHQEIQATPFSSAMGPFQQPASAQFLQHRWPSALQAKYDARGPFGVDHALTFSLEGPSTSWQGSSMLPLNSGSPLTTANEESPPTEYSWPWITSSPFQNPGLDRSSEVASAPVVSSLPAAVQMLSPVGSEGFLANEQLNIQQRAEHAVYSSLQEDVRLKRQHEDSGFLLPLSPGDSGVPHVLKRQRASPVEPQHAVSDSSTSARHSGGFMPQLGSSAAVAQGFAGPGGLQGFSPSSSVQTAGNSGGEQEAGSHSQTATGAGGLPGRHPYYKLPKLQREAKWNTITFSAELAFSDNVSVNIPGVVLRNLHNCFVKDTLSVLEANDVIKCCQRLVGHLFACHRATRARFTPAEAVATLGRRYIMLDLLVCAIEVLGPAMDTSMWWGKLVEAVPSHVIMTSREIVSGRCKGYLALADRLTAAISLLRKGTRPSEEETIALKRELFCSPDAHPEFKMSRWEPWRSDDKKRGRTQER</sequence>
<reference evidence="3" key="1">
    <citation type="submission" date="2013-10" db="EMBL/GenBank/DDBJ databases">
        <title>Genomic analysis of the causative agents of coccidiosis in chickens.</title>
        <authorList>
            <person name="Reid A.J."/>
            <person name="Blake D."/>
            <person name="Billington K."/>
            <person name="Browne H."/>
            <person name="Dunn M."/>
            <person name="Hung S."/>
            <person name="Kawahara F."/>
            <person name="Miranda-Saavedra D."/>
            <person name="Mourier T."/>
            <person name="Nagra H."/>
            <person name="Otto T.D."/>
            <person name="Rawlings N."/>
            <person name="Sanchez A."/>
            <person name="Sanders M."/>
            <person name="Subramaniam C."/>
            <person name="Tay Y."/>
            <person name="Dear P."/>
            <person name="Doerig C."/>
            <person name="Gruber A."/>
            <person name="Parkinson J."/>
            <person name="Shirley M."/>
            <person name="Wan K.L."/>
            <person name="Berriman M."/>
            <person name="Tomley F."/>
            <person name="Pain A."/>
        </authorList>
    </citation>
    <scope>NUCLEOTIDE SEQUENCE</scope>
    <source>
        <strain evidence="3">Houghton</strain>
    </source>
</reference>
<dbReference type="GeneID" id="25274535"/>
<keyword evidence="2" id="KW-0812">Transmembrane</keyword>
<feature type="compositionally biased region" description="Polar residues" evidence="1">
    <location>
        <begin position="344"/>
        <end position="354"/>
    </location>
</feature>
<protein>
    <recommendedName>
        <fullName evidence="5">Transmembrane protein</fullName>
    </recommendedName>
</protein>
<dbReference type="OrthoDB" id="347684at2759"/>